<evidence type="ECO:0000256" key="2">
    <source>
        <dbReference type="SAM" id="Phobius"/>
    </source>
</evidence>
<reference evidence="3" key="1">
    <citation type="submission" date="2024-05" db="EMBL/GenBank/DDBJ databases">
        <title>30 novel species of actinomycetes from the DSMZ collection.</title>
        <authorList>
            <person name="Nouioui I."/>
        </authorList>
    </citation>
    <scope>NUCLEOTIDE SEQUENCE</scope>
    <source>
        <strain evidence="3">DSM 41529</strain>
    </source>
</reference>
<evidence type="ECO:0000313" key="4">
    <source>
        <dbReference type="Proteomes" id="UP001180754"/>
    </source>
</evidence>
<sequence>MTGPNATQALQREDRSDFEEVLRQALNAAEIRAALRNGSAEGPGLEELHSQALADAASIAAAAAAEYRDYVQLRAAARPSALSEETSEATTGNGPGGRGLLPALAVLTPVLATTATAVFLLLGYLMGLSDSQERLADTLLTAAWTTAVIAAVTTVSGVVWLFTTAARHRTTPPERQHERVAAARGVWRRALLERGVLPYLRERLPRNGPARTAEPARRPRLGYSSPDFAAPDYASPDYASPDYASPDYATPDRAHPDRAKPDRAKPDRAKPDYASPDFSSPDYASPDFSVRRSSGED</sequence>
<protein>
    <recommendedName>
        <fullName evidence="5">Transmembrane protein</fullName>
    </recommendedName>
</protein>
<dbReference type="Proteomes" id="UP001180754">
    <property type="component" value="Unassembled WGS sequence"/>
</dbReference>
<keyword evidence="2" id="KW-0812">Transmembrane</keyword>
<accession>A0ABU2XR82</accession>
<keyword evidence="2" id="KW-1133">Transmembrane helix</keyword>
<feature type="transmembrane region" description="Helical" evidence="2">
    <location>
        <begin position="139"/>
        <end position="162"/>
    </location>
</feature>
<feature type="transmembrane region" description="Helical" evidence="2">
    <location>
        <begin position="103"/>
        <end position="127"/>
    </location>
</feature>
<comment type="caution">
    <text evidence="3">The sequence shown here is derived from an EMBL/GenBank/DDBJ whole genome shotgun (WGS) entry which is preliminary data.</text>
</comment>
<evidence type="ECO:0000313" key="3">
    <source>
        <dbReference type="EMBL" id="MDT0547964.1"/>
    </source>
</evidence>
<evidence type="ECO:0008006" key="5">
    <source>
        <dbReference type="Google" id="ProtNLM"/>
    </source>
</evidence>
<feature type="compositionally biased region" description="Basic and acidic residues" evidence="1">
    <location>
        <begin position="250"/>
        <end position="271"/>
    </location>
</feature>
<dbReference type="EMBL" id="JAVRFD010000023">
    <property type="protein sequence ID" value="MDT0547964.1"/>
    <property type="molecule type" value="Genomic_DNA"/>
</dbReference>
<name>A0ABU2XR82_9ACTN</name>
<dbReference type="RefSeq" id="WP_311728510.1">
    <property type="nucleotide sequence ID" value="NZ_JAVRFD010000023.1"/>
</dbReference>
<keyword evidence="2" id="KW-0472">Membrane</keyword>
<keyword evidence="4" id="KW-1185">Reference proteome</keyword>
<feature type="region of interest" description="Disordered" evidence="1">
    <location>
        <begin position="206"/>
        <end position="297"/>
    </location>
</feature>
<proteinExistence type="predicted"/>
<evidence type="ECO:0000256" key="1">
    <source>
        <dbReference type="SAM" id="MobiDB-lite"/>
    </source>
</evidence>
<gene>
    <name evidence="3" type="ORF">RND15_35530</name>
</gene>
<organism evidence="3 4">
    <name type="scientific">Streptomyces lonegramiae</name>
    <dbReference type="NCBI Taxonomy" id="3075524"/>
    <lineage>
        <taxon>Bacteria</taxon>
        <taxon>Bacillati</taxon>
        <taxon>Actinomycetota</taxon>
        <taxon>Actinomycetes</taxon>
        <taxon>Kitasatosporales</taxon>
        <taxon>Streptomycetaceae</taxon>
        <taxon>Streptomyces</taxon>
    </lineage>
</organism>